<dbReference type="AlphaFoldDB" id="A0AB39SEF9"/>
<gene>
    <name evidence="2" type="ORF">AB5J50_26440</name>
</gene>
<reference evidence="2" key="1">
    <citation type="submission" date="2024-07" db="EMBL/GenBank/DDBJ databases">
        <authorList>
            <person name="Yu S.T."/>
        </authorList>
    </citation>
    <scope>NUCLEOTIDE SEQUENCE</scope>
    <source>
        <strain evidence="2">R35</strain>
    </source>
</reference>
<keyword evidence="1" id="KW-0732">Signal</keyword>
<accession>A0AB39SEF9</accession>
<proteinExistence type="predicted"/>
<dbReference type="RefSeq" id="WP_369260768.1">
    <property type="nucleotide sequence ID" value="NZ_CP163440.1"/>
</dbReference>
<feature type="signal peptide" evidence="1">
    <location>
        <begin position="1"/>
        <end position="27"/>
    </location>
</feature>
<sequence>MNRTRLAALTFLAVPALALGPAVAAHASTTMAPGAAPSATCNVERESNGKYHLWGVGFPNGQKVTYSGSSSGTVSTDDSGRFDVDGLSGAKFVVKTGDGMTTVTCAMVNH</sequence>
<organism evidence="2">
    <name type="scientific">Streptomyces sp. R35</name>
    <dbReference type="NCBI Taxonomy" id="3238630"/>
    <lineage>
        <taxon>Bacteria</taxon>
        <taxon>Bacillati</taxon>
        <taxon>Actinomycetota</taxon>
        <taxon>Actinomycetes</taxon>
        <taxon>Kitasatosporales</taxon>
        <taxon>Streptomycetaceae</taxon>
        <taxon>Streptomyces</taxon>
    </lineage>
</organism>
<evidence type="ECO:0000313" key="2">
    <source>
        <dbReference type="EMBL" id="XDQ64070.1"/>
    </source>
</evidence>
<dbReference type="EMBL" id="CP163440">
    <property type="protein sequence ID" value="XDQ64070.1"/>
    <property type="molecule type" value="Genomic_DNA"/>
</dbReference>
<evidence type="ECO:0000256" key="1">
    <source>
        <dbReference type="SAM" id="SignalP"/>
    </source>
</evidence>
<name>A0AB39SEF9_9ACTN</name>
<evidence type="ECO:0008006" key="3">
    <source>
        <dbReference type="Google" id="ProtNLM"/>
    </source>
</evidence>
<protein>
    <recommendedName>
        <fullName evidence="3">Ig-like domain-containing protein</fullName>
    </recommendedName>
</protein>
<feature type="chain" id="PRO_5044221224" description="Ig-like domain-containing protein" evidence="1">
    <location>
        <begin position="28"/>
        <end position="110"/>
    </location>
</feature>